<dbReference type="InterPro" id="IPR015943">
    <property type="entry name" value="WD40/YVTN_repeat-like_dom_sf"/>
</dbReference>
<dbReference type="InterPro" id="IPR019775">
    <property type="entry name" value="WD40_repeat_CS"/>
</dbReference>
<dbReference type="PROSITE" id="PS50294">
    <property type="entry name" value="WD_REPEATS_REGION"/>
    <property type="match status" value="4"/>
</dbReference>
<dbReference type="Pfam" id="PF00805">
    <property type="entry name" value="Pentapeptide"/>
    <property type="match status" value="1"/>
</dbReference>
<dbReference type="EMBL" id="CAJZBQ010000001">
    <property type="protein sequence ID" value="CAG9310110.1"/>
    <property type="molecule type" value="Genomic_DNA"/>
</dbReference>
<dbReference type="AlphaFoldDB" id="A0AAU9I812"/>
<proteinExistence type="predicted"/>
<dbReference type="InterPro" id="IPR001646">
    <property type="entry name" value="5peptide_repeat"/>
</dbReference>
<evidence type="ECO:0000256" key="3">
    <source>
        <dbReference type="PROSITE-ProRule" id="PRU00221"/>
    </source>
</evidence>
<organism evidence="4 5">
    <name type="scientific">Blepharisma stoltei</name>
    <dbReference type="NCBI Taxonomy" id="1481888"/>
    <lineage>
        <taxon>Eukaryota</taxon>
        <taxon>Sar</taxon>
        <taxon>Alveolata</taxon>
        <taxon>Ciliophora</taxon>
        <taxon>Postciliodesmatophora</taxon>
        <taxon>Heterotrichea</taxon>
        <taxon>Heterotrichida</taxon>
        <taxon>Blepharismidae</taxon>
        <taxon>Blepharisma</taxon>
    </lineage>
</organism>
<evidence type="ECO:0000256" key="1">
    <source>
        <dbReference type="ARBA" id="ARBA00022574"/>
    </source>
</evidence>
<sequence length="860" mass="98257">MPLQCEIKSCKNVPAFVCVCLENEHLLCKEHFMNHLGDSSKTQHKSVCLLPRIYSPINSCNNEDIISSKCYEISYYKKIPDTTSRLLVYIIQYAEQIFSLNWSKRKTHTSFSQNSCYAVKPEFLFPKTICSGVIYRHNELNYKLARSLSDHILQISSPSALLKSYVNKINFINHKDFLSCFKNIMTDMLREKLLDIILQSKINKKLKYSASNAITILNYSKYNFINKDLRGIQIEGADLSEALIINTDFQGSNLKRVNFSYANIYDSNFRNCDLSDAWLGQIPPVISTYPANSVAFSFCGNYLAFDCRNTVIMHDIKTGLKFQEFKHSTNITAISFSKDGTLLAVADSNYIVNLWDIKCKKLVTKLAGHTDTISSIAISPDRNFVATGSYDDSLRIWNIETYMRDYCISYAKDVVSSVAFSSCGKYFAYGTHCKSAIVSYVDNISSRKWVFYHSDSVRAVSFSPCSKYLITSCENLVITIWDLEIGRLIKKIRKEYHPMHILKPSMRYHSFTEQQISFLKFLVKHSHSEAKWFNEQLFNMWSVSYSPNGKYIAIKKSDTSGKSIEIWDIRTLEEHPFLYNEITTISFSYDGKYIAVADTSSLIMIKDAETKKNKFKLKSSKGIIIYVKFLKFGYFLISLCSRNYITVWDAENQYPLKEFIMGNIQVSAIDIAFNDKIIATGQSNGEVKVWDLTAPSNYFFLKCSVEFLTCINFSPCGKYLATACNNKKLLLWELGGRKSLELDGHKQNLLCMSFVQSTNYLVSADAGGQVILWDIEAQWKILEIQADDQMIPSIAVSLCGDYLITGTLNGCVKIWNTWEGTLIKEIKYHSNAVDSLKFLNNKKLEFASVSADNTFKLCRL</sequence>
<feature type="repeat" description="WD" evidence="3">
    <location>
        <begin position="784"/>
        <end position="825"/>
    </location>
</feature>
<evidence type="ECO:0000256" key="2">
    <source>
        <dbReference type="ARBA" id="ARBA00022737"/>
    </source>
</evidence>
<comment type="caution">
    <text evidence="4">The sequence shown here is derived from an EMBL/GenBank/DDBJ whole genome shotgun (WGS) entry which is preliminary data.</text>
</comment>
<feature type="repeat" description="WD" evidence="3">
    <location>
        <begin position="324"/>
        <end position="365"/>
    </location>
</feature>
<dbReference type="InterPro" id="IPR011047">
    <property type="entry name" value="Quinoprotein_ADH-like_sf"/>
</dbReference>
<name>A0AAU9I812_9CILI</name>
<dbReference type="InterPro" id="IPR011044">
    <property type="entry name" value="Quino_amine_DH_bsu"/>
</dbReference>
<keyword evidence="2" id="KW-0677">Repeat</keyword>
<dbReference type="PANTHER" id="PTHR19879:SF9">
    <property type="entry name" value="TRANSCRIPTION INITIATION FACTOR TFIID SUBUNIT 5"/>
    <property type="match status" value="1"/>
</dbReference>
<feature type="repeat" description="WD" evidence="3">
    <location>
        <begin position="366"/>
        <end position="401"/>
    </location>
</feature>
<dbReference type="Gene3D" id="2.130.10.10">
    <property type="entry name" value="YVTN repeat-like/Quinoprotein amine dehydrogenase"/>
    <property type="match status" value="4"/>
</dbReference>
<evidence type="ECO:0000313" key="4">
    <source>
        <dbReference type="EMBL" id="CAG9310110.1"/>
    </source>
</evidence>
<dbReference type="SUPFAM" id="SSF50969">
    <property type="entry name" value="YVTN repeat-like/Quinoprotein amine dehydrogenase"/>
    <property type="match status" value="1"/>
</dbReference>
<dbReference type="SMART" id="SM00320">
    <property type="entry name" value="WD40"/>
    <property type="match status" value="11"/>
</dbReference>
<dbReference type="InterPro" id="IPR001680">
    <property type="entry name" value="WD40_rpt"/>
</dbReference>
<protein>
    <submittedName>
        <fullName evidence="4">Uncharacterized protein</fullName>
    </submittedName>
</protein>
<dbReference type="PROSITE" id="PS00678">
    <property type="entry name" value="WD_REPEATS_1"/>
    <property type="match status" value="4"/>
</dbReference>
<dbReference type="Proteomes" id="UP001162131">
    <property type="component" value="Unassembled WGS sequence"/>
</dbReference>
<dbReference type="Pfam" id="PF00400">
    <property type="entry name" value="WD40"/>
    <property type="match status" value="7"/>
</dbReference>
<dbReference type="PANTHER" id="PTHR19879">
    <property type="entry name" value="TRANSCRIPTION INITIATION FACTOR TFIID"/>
    <property type="match status" value="1"/>
</dbReference>
<dbReference type="PROSITE" id="PS50082">
    <property type="entry name" value="WD_REPEATS_2"/>
    <property type="match status" value="6"/>
</dbReference>
<gene>
    <name evidence="4" type="ORF">BSTOLATCC_MIC319</name>
</gene>
<dbReference type="SUPFAM" id="SSF141571">
    <property type="entry name" value="Pentapeptide repeat-like"/>
    <property type="match status" value="1"/>
</dbReference>
<feature type="repeat" description="WD" evidence="3">
    <location>
        <begin position="666"/>
        <end position="692"/>
    </location>
</feature>
<accession>A0AAU9I812</accession>
<reference evidence="4" key="1">
    <citation type="submission" date="2021-09" db="EMBL/GenBank/DDBJ databases">
        <authorList>
            <consortium name="AG Swart"/>
            <person name="Singh M."/>
            <person name="Singh A."/>
            <person name="Seah K."/>
            <person name="Emmerich C."/>
        </authorList>
    </citation>
    <scope>NUCLEOTIDE SEQUENCE</scope>
    <source>
        <strain evidence="4">ATCC30299</strain>
    </source>
</reference>
<keyword evidence="1 3" id="KW-0853">WD repeat</keyword>
<dbReference type="Gene3D" id="2.160.20.80">
    <property type="entry name" value="E3 ubiquitin-protein ligase SopA"/>
    <property type="match status" value="1"/>
</dbReference>
<dbReference type="SUPFAM" id="SSF50998">
    <property type="entry name" value="Quinoprotein alcohol dehydrogenase-like"/>
    <property type="match status" value="1"/>
</dbReference>
<keyword evidence="5" id="KW-1185">Reference proteome</keyword>
<feature type="repeat" description="WD" evidence="3">
    <location>
        <begin position="742"/>
        <end position="776"/>
    </location>
</feature>
<evidence type="ECO:0000313" key="5">
    <source>
        <dbReference type="Proteomes" id="UP001162131"/>
    </source>
</evidence>
<dbReference type="CDD" id="cd00200">
    <property type="entry name" value="WD40"/>
    <property type="match status" value="2"/>
</dbReference>
<feature type="repeat" description="WD" evidence="3">
    <location>
        <begin position="450"/>
        <end position="491"/>
    </location>
</feature>